<protein>
    <submittedName>
        <fullName evidence="3">Anti-repressor SinI family protein</fullName>
    </submittedName>
</protein>
<evidence type="ECO:0000259" key="2">
    <source>
        <dbReference type="PROSITE" id="PS51500"/>
    </source>
</evidence>
<feature type="domain" description="Sin" evidence="2">
    <location>
        <begin position="3"/>
        <end position="41"/>
    </location>
</feature>
<reference evidence="3" key="1">
    <citation type="submission" date="2022-06" db="EMBL/GenBank/DDBJ databases">
        <authorList>
            <person name="Dietemann V."/>
            <person name="Ory F."/>
            <person name="Dainat B."/>
            <person name="Oberhansli S."/>
        </authorList>
    </citation>
    <scope>NUCLEOTIDE SEQUENCE</scope>
    <source>
        <strain evidence="3">Ena-SAMPLE-TAB-26-04-2022-14:26:32:270-5432</strain>
    </source>
</reference>
<name>A0ABN8U176_9BACL</name>
<organism evidence="3 4">
    <name type="scientific">Paenibacillus melissococcoides</name>
    <dbReference type="NCBI Taxonomy" id="2912268"/>
    <lineage>
        <taxon>Bacteria</taxon>
        <taxon>Bacillati</taxon>
        <taxon>Bacillota</taxon>
        <taxon>Bacilli</taxon>
        <taxon>Bacillales</taxon>
        <taxon>Paenibacillaceae</taxon>
        <taxon>Paenibacillus</taxon>
    </lineage>
</organism>
<dbReference type="Pfam" id="PF08671">
    <property type="entry name" value="SinI"/>
    <property type="match status" value="1"/>
</dbReference>
<dbReference type="InterPro" id="IPR000551">
    <property type="entry name" value="MerR-type_HTH_dom"/>
</dbReference>
<sequence>MDEAVPGNIEQLDKDWVAIILTARQMGLSIEDIRKLLRDLRAQSDSEWPLHVNSEA</sequence>
<feature type="domain" description="HTH merR-type" evidence="1">
    <location>
        <begin position="15"/>
        <end position="39"/>
    </location>
</feature>
<dbReference type="Proteomes" id="UP001154322">
    <property type="component" value="Unassembled WGS sequence"/>
</dbReference>
<evidence type="ECO:0000259" key="1">
    <source>
        <dbReference type="PROSITE" id="PS50937"/>
    </source>
</evidence>
<dbReference type="InterPro" id="IPR036281">
    <property type="entry name" value="SinR/SinI_dimer_dom_sf"/>
</dbReference>
<evidence type="ECO:0000313" key="4">
    <source>
        <dbReference type="Proteomes" id="UP001154322"/>
    </source>
</evidence>
<accession>A0ABN8U176</accession>
<dbReference type="EMBL" id="CALYLO010000002">
    <property type="protein sequence ID" value="CAH8244809.1"/>
    <property type="molecule type" value="Genomic_DNA"/>
</dbReference>
<proteinExistence type="predicted"/>
<comment type="caution">
    <text evidence="3">The sequence shown here is derived from an EMBL/GenBank/DDBJ whole genome shotgun (WGS) entry which is preliminary data.</text>
</comment>
<dbReference type="RefSeq" id="WP_213429500.1">
    <property type="nucleotide sequence ID" value="NZ_AP031286.1"/>
</dbReference>
<dbReference type="SUPFAM" id="SSF47406">
    <property type="entry name" value="SinR repressor dimerisation domain-like"/>
    <property type="match status" value="1"/>
</dbReference>
<dbReference type="PROSITE" id="PS51500">
    <property type="entry name" value="SIN"/>
    <property type="match status" value="1"/>
</dbReference>
<evidence type="ECO:0000313" key="3">
    <source>
        <dbReference type="EMBL" id="CAH8244809.1"/>
    </source>
</evidence>
<dbReference type="InterPro" id="IPR010981">
    <property type="entry name" value="SinR/SinI_dimer_dom"/>
</dbReference>
<keyword evidence="4" id="KW-1185">Reference proteome</keyword>
<gene>
    <name evidence="3" type="ORF">WJ0W_002039</name>
</gene>
<dbReference type="PROSITE" id="PS50937">
    <property type="entry name" value="HTH_MERR_2"/>
    <property type="match status" value="1"/>
</dbReference>